<accession>A0A8J3YFK6</accession>
<keyword evidence="4" id="KW-1185">Reference proteome</keyword>
<dbReference type="AlphaFoldDB" id="A0A8J3YFK6"/>
<evidence type="ECO:0000259" key="2">
    <source>
        <dbReference type="Pfam" id="PF20028"/>
    </source>
</evidence>
<gene>
    <name evidence="3" type="ORF">Val02_00040</name>
</gene>
<evidence type="ECO:0000256" key="1">
    <source>
        <dbReference type="SAM" id="MobiDB-lite"/>
    </source>
</evidence>
<dbReference type="InterPro" id="IPR045450">
    <property type="entry name" value="VMAP_C"/>
</dbReference>
<proteinExistence type="predicted"/>
<feature type="region of interest" description="Disordered" evidence="1">
    <location>
        <begin position="517"/>
        <end position="542"/>
    </location>
</feature>
<dbReference type="Pfam" id="PF20028">
    <property type="entry name" value="VMAP-C"/>
    <property type="match status" value="1"/>
</dbReference>
<dbReference type="Pfam" id="PF13365">
    <property type="entry name" value="Trypsin_2"/>
    <property type="match status" value="1"/>
</dbReference>
<protein>
    <recommendedName>
        <fullName evidence="2">vWA-MoxR associated protein C-terminal domain-containing protein</fullName>
    </recommendedName>
</protein>
<evidence type="ECO:0000313" key="4">
    <source>
        <dbReference type="Proteomes" id="UP000619260"/>
    </source>
</evidence>
<name>A0A8J3YFK6_9ACTN</name>
<reference evidence="3" key="1">
    <citation type="submission" date="2021-01" db="EMBL/GenBank/DDBJ databases">
        <title>Whole genome shotgun sequence of Virgisporangium aliadipatigenens NBRC 105644.</title>
        <authorList>
            <person name="Komaki H."/>
            <person name="Tamura T."/>
        </authorList>
    </citation>
    <scope>NUCLEOTIDE SEQUENCE</scope>
    <source>
        <strain evidence="3">NBRC 105644</strain>
    </source>
</reference>
<dbReference type="InterPro" id="IPR009003">
    <property type="entry name" value="Peptidase_S1_PA"/>
</dbReference>
<sequence>MAPAQWPARVAGGAGFLVERDRVLTAAHVVEGLDAVDVRFPARRELGAIPATVEFTGPWRRSGEPDGDLAVLRLHDPVDIAPARFAACGALEARPKAVLHVVGFPAADGIERVATVQVDFPTYLVQGEWAQLRSDESFGPAVGKGYSGAAVTIAGTGEVVGMVTAADRQDRIGHMLTAARLRAHWAPLAALLPLGPLAAPAHRELRAGLDDVPVEKARAAARSATGDDHAEPDPAALAGARSAYDVAAYLVERLAAPHRAEDLLKRFLAALAAPPAAPGEVTVSVQVSRSGAGPRKVLLGIRLYSGGRPLAEVCHEVVTAARLRARVEELLPHAIDERVPPDCRVTVEFVLPRAWLSLPVDSWAERRGSSVQLGWRHPVTVRDLARYQRKAPDREHDRRWAHLDRGGDVVHWIGCRDAVEAARLAATLAVRAERAVLALASPPDPVERHPALRAGFDSGMPVMLWRRAACPAHCDGDDCPGRHFRSRLTDRISLLPSLTELPALTCALRAEAGPDGGDPMTLLWEPPLPRTAAPTLGLGGTS</sequence>
<dbReference type="RefSeq" id="WP_203896725.1">
    <property type="nucleotide sequence ID" value="NZ_BOPF01000001.1"/>
</dbReference>
<dbReference type="SUPFAM" id="SSF50494">
    <property type="entry name" value="Trypsin-like serine proteases"/>
    <property type="match status" value="1"/>
</dbReference>
<comment type="caution">
    <text evidence="3">The sequence shown here is derived from an EMBL/GenBank/DDBJ whole genome shotgun (WGS) entry which is preliminary data.</text>
</comment>
<feature type="domain" description="vWA-MoxR associated protein C-terminal" evidence="2">
    <location>
        <begin position="300"/>
        <end position="527"/>
    </location>
</feature>
<dbReference type="EMBL" id="BOPF01000001">
    <property type="protein sequence ID" value="GIJ43118.1"/>
    <property type="molecule type" value="Genomic_DNA"/>
</dbReference>
<dbReference type="Proteomes" id="UP000619260">
    <property type="component" value="Unassembled WGS sequence"/>
</dbReference>
<organism evidence="3 4">
    <name type="scientific">Virgisporangium aliadipatigenens</name>
    <dbReference type="NCBI Taxonomy" id="741659"/>
    <lineage>
        <taxon>Bacteria</taxon>
        <taxon>Bacillati</taxon>
        <taxon>Actinomycetota</taxon>
        <taxon>Actinomycetes</taxon>
        <taxon>Micromonosporales</taxon>
        <taxon>Micromonosporaceae</taxon>
        <taxon>Virgisporangium</taxon>
    </lineage>
</organism>
<dbReference type="Gene3D" id="2.40.10.120">
    <property type="match status" value="1"/>
</dbReference>
<evidence type="ECO:0000313" key="3">
    <source>
        <dbReference type="EMBL" id="GIJ43118.1"/>
    </source>
</evidence>